<evidence type="ECO:0000259" key="3">
    <source>
        <dbReference type="Pfam" id="PF13968"/>
    </source>
</evidence>
<feature type="transmembrane region" description="Helical" evidence="2">
    <location>
        <begin position="40"/>
        <end position="58"/>
    </location>
</feature>
<dbReference type="InterPro" id="IPR025315">
    <property type="entry name" value="DUF4220"/>
</dbReference>
<feature type="transmembrane region" description="Helical" evidence="2">
    <location>
        <begin position="227"/>
        <end position="248"/>
    </location>
</feature>
<dbReference type="Pfam" id="PF04578">
    <property type="entry name" value="DUF594"/>
    <property type="match status" value="1"/>
</dbReference>
<dbReference type="PANTHER" id="PTHR31325">
    <property type="entry name" value="OS01G0798800 PROTEIN-RELATED"/>
    <property type="match status" value="1"/>
</dbReference>
<evidence type="ECO:0000256" key="1">
    <source>
        <dbReference type="SAM" id="MobiDB-lite"/>
    </source>
</evidence>
<feature type="compositionally biased region" description="Basic residues" evidence="1">
    <location>
        <begin position="335"/>
        <end position="345"/>
    </location>
</feature>
<protein>
    <recommendedName>
        <fullName evidence="3">DUF4220 domain-containing protein</fullName>
    </recommendedName>
</protein>
<reference evidence="4" key="1">
    <citation type="submission" date="2015-06" db="UniProtKB">
        <authorList>
            <consortium name="EnsemblPlants"/>
        </authorList>
    </citation>
    <scope>IDENTIFICATION</scope>
</reference>
<dbReference type="EnsemblPlants" id="EMT33729">
    <property type="protein sequence ID" value="EMT33729"/>
    <property type="gene ID" value="F775_33229"/>
</dbReference>
<feature type="region of interest" description="Disordered" evidence="1">
    <location>
        <begin position="335"/>
        <end position="359"/>
    </location>
</feature>
<keyword evidence="2" id="KW-0472">Membrane</keyword>
<evidence type="ECO:0000256" key="2">
    <source>
        <dbReference type="SAM" id="Phobius"/>
    </source>
</evidence>
<evidence type="ECO:0000313" key="4">
    <source>
        <dbReference type="EnsemblPlants" id="EMT33729"/>
    </source>
</evidence>
<keyword evidence="2" id="KW-0812">Transmembrane</keyword>
<name>N1R4V3_AEGTA</name>
<accession>N1R4V3</accession>
<dbReference type="Pfam" id="PF13968">
    <property type="entry name" value="DUF4220"/>
    <property type="match status" value="1"/>
</dbReference>
<proteinExistence type="predicted"/>
<organism evidence="4">
    <name type="scientific">Aegilops tauschii</name>
    <name type="common">Tausch's goatgrass</name>
    <name type="synonym">Aegilops squarrosa</name>
    <dbReference type="NCBI Taxonomy" id="37682"/>
    <lineage>
        <taxon>Eukaryota</taxon>
        <taxon>Viridiplantae</taxon>
        <taxon>Streptophyta</taxon>
        <taxon>Embryophyta</taxon>
        <taxon>Tracheophyta</taxon>
        <taxon>Spermatophyta</taxon>
        <taxon>Magnoliopsida</taxon>
        <taxon>Liliopsida</taxon>
        <taxon>Poales</taxon>
        <taxon>Poaceae</taxon>
        <taxon>BOP clade</taxon>
        <taxon>Pooideae</taxon>
        <taxon>Triticodae</taxon>
        <taxon>Triticeae</taxon>
        <taxon>Triticinae</taxon>
        <taxon>Aegilops</taxon>
    </lineage>
</organism>
<feature type="domain" description="DUF4220" evidence="3">
    <location>
        <begin position="45"/>
        <end position="256"/>
    </location>
</feature>
<dbReference type="InterPro" id="IPR007658">
    <property type="entry name" value="DUF594"/>
</dbReference>
<dbReference type="AlphaFoldDB" id="N1R4V3"/>
<keyword evidence="2" id="KW-1133">Transmembrane helix</keyword>
<sequence length="510" mass="57057">MACQPSAGRRSRIAKEFRCSTSSRRFSCSGSSSARATSPTAGGILLLYFLLCWVYNILRVTQRMKALRKASSVHGLVRNAKVVADYTQHIYASGSDDMIHSPMDMAKCKYLVLGEGKDSSPPSKAPCYLSEVGGEGKLVTFDMIWNSKDKLLLSPDDDQKRALKDTCLSFALFKLLKRRFCPGLHISEKEKSDPAALEFVVTDGEHAFHLVEVELSFLYDFFYTNQAIVFILFNNILVVFMILSIDILQDVATAYSNWAILHYVCDYVTTNDGSKGWWMMTKRWWKRGFGIRRALIKWVAARQAKNSVHWRSEEQGVAAALGAVRPLEEHAHGPRVAHCRHHMRPPRTTGPGRGADQLPSSRRVATTVSSYCAYLLAFVPDMVPNHSYTASQILDAIILDARERLGTTKTLSERCEKMLQLGKPDMVQDMSILILGANLADKLLSENKRPRWKLLAGFWADLVLFLAPSDKADVHADHLATGGEFMTHLWALLTHAGIVHRPDIDTASHA</sequence>